<proteinExistence type="predicted"/>
<dbReference type="EMBL" id="LSCQ01000073">
    <property type="protein sequence ID" value="KXB34645.1"/>
    <property type="molecule type" value="Genomic_DNA"/>
</dbReference>
<gene>
    <name evidence="1" type="ORF">HMPREF3187_01272</name>
</gene>
<dbReference type="AntiFam" id="ANF00057">
    <property type="entry name" value="Translation of E. coli type CRISPR repeat"/>
</dbReference>
<dbReference type="AlphaFoldDB" id="A0A133XUM7"/>
<evidence type="ECO:0000313" key="1">
    <source>
        <dbReference type="EMBL" id="KXB34645.1"/>
    </source>
</evidence>
<comment type="caution">
    <text evidence="1">The sequence shown here is derived from an EMBL/GenBank/DDBJ whole genome shotgun (WGS) entry which is preliminary data.</text>
</comment>
<reference evidence="1 2" key="1">
    <citation type="submission" date="2016-01" db="EMBL/GenBank/DDBJ databases">
        <authorList>
            <person name="Oliw E.H."/>
        </authorList>
    </citation>
    <scope>NUCLEOTIDE SEQUENCE [LARGE SCALE GENOMIC DNA]</scope>
    <source>
        <strain evidence="1 2">KA00635</strain>
    </source>
</reference>
<sequence length="87" mass="10129">MQLIEQGITPAYAGKRLFLRLFKFSFWDHPRIRGKKAATDRLTKISKGSPPHTREKGIRHGLITQFRRITPAYAGKRLKGVKQWIKQ</sequence>
<organism evidence="1 2">
    <name type="scientific">Aerococcus christensenii</name>
    <dbReference type="NCBI Taxonomy" id="87541"/>
    <lineage>
        <taxon>Bacteria</taxon>
        <taxon>Bacillati</taxon>
        <taxon>Bacillota</taxon>
        <taxon>Bacilli</taxon>
        <taxon>Lactobacillales</taxon>
        <taxon>Aerococcaceae</taxon>
        <taxon>Aerococcus</taxon>
    </lineage>
</organism>
<accession>A0A133XUM7</accession>
<protein>
    <submittedName>
        <fullName evidence="1">Uncharacterized protein</fullName>
    </submittedName>
</protein>
<dbReference type="Proteomes" id="UP000070422">
    <property type="component" value="Unassembled WGS sequence"/>
</dbReference>
<name>A0A133XUM7_9LACT</name>
<evidence type="ECO:0000313" key="2">
    <source>
        <dbReference type="Proteomes" id="UP000070422"/>
    </source>
</evidence>
<dbReference type="PATRIC" id="fig|87541.4.peg.1255"/>